<dbReference type="EMBL" id="CP123529">
    <property type="protein sequence ID" value="WGM08673.1"/>
    <property type="molecule type" value="Genomic_DNA"/>
</dbReference>
<evidence type="ECO:0000313" key="7">
    <source>
        <dbReference type="EMBL" id="WGM08673.1"/>
    </source>
</evidence>
<sequence length="395" mass="43329">MNGNDNRLPIDIKGAQQLETGYRIPSKIAKVGIQEFEGKELSSHVPNLLPTQRYKVEVLPEDLFDAETIASFEGKPLTFFHAPNNEVTSDNWKDTAIGHVQNVKQDGDYLSADVFLYDAEAIAAIKNYQIKELSCGYKSFIEPTGTTGVDFKKTHIRGDHVAIVDEGRSGHDVKLGDSAVSMKAKLAAVKGQHTLGDEGETPDTLDTLLIQMSDYIQLLTESADEATKEIGEILTGLIGKAQSLNVTPSPTSEVKQGDAASEITSVPENTEVTDDKSLIETLKKQLEELTEKLKALEEENARLKAEKELAETEAEAKSTFGDVAIGHARTARQIKENVIIAKGLVTQQEARKLGDSAINGKYDYLINRQREQNKPRLNLGDRKPTKSASQRLGGR</sequence>
<accession>A0A4P7L0T0</accession>
<evidence type="ECO:0000313" key="3">
    <source>
        <dbReference type="EMBL" id="QBY45833.1"/>
    </source>
</evidence>
<geneLocation type="plasmid" evidence="7 9">
    <name>paNv_CAN6</name>
</geneLocation>
<dbReference type="Proteomes" id="UP001177592">
    <property type="component" value="Plasmid paNv_CAN4"/>
</dbReference>
<reference evidence="4 8" key="1">
    <citation type="submission" date="2019-03" db="EMBL/GenBank/DDBJ databases">
        <title>Long-read sequencing reveals hyperdense prophage content in a complex bacterial symbiont genome.</title>
        <authorList>
            <person name="Frost C.L."/>
            <person name="Siozios S."/>
            <person name="Nadal-Jimenez P."/>
            <person name="Brockhurst M.A."/>
            <person name="King K.C."/>
            <person name="Darby A.C."/>
            <person name="Hurst G.D.D."/>
        </authorList>
    </citation>
    <scope>NUCLEOTIDE SEQUENCE [LARGE SCALE GENOMIC DNA]</scope>
    <source>
        <strain evidence="4 8">FIN</strain>
        <plasmid evidence="8">parsfin2</plasmid>
        <plasmid evidence="3">pArsFIN2</plasmid>
        <plasmid evidence="4">pArsFIN6</plasmid>
        <plasmid evidence="8">parsfin6</plasmid>
    </source>
</reference>
<keyword evidence="1" id="KW-0175">Coiled coil</keyword>
<geneLocation type="plasmid" evidence="6 9">
    <name>paNv_CAN4</name>
</geneLocation>
<dbReference type="KEGG" id="ans:ArsFIN_44440"/>
<dbReference type="RefSeq" id="WP_135678437.1">
    <property type="nucleotide sequence ID" value="NZ_CP038614.1"/>
</dbReference>
<evidence type="ECO:0000313" key="9">
    <source>
        <dbReference type="Proteomes" id="UP001177592"/>
    </source>
</evidence>
<feature type="compositionally biased region" description="Basic and acidic residues" evidence="2">
    <location>
        <begin position="369"/>
        <end position="384"/>
    </location>
</feature>
<feature type="region of interest" description="Disordered" evidence="2">
    <location>
        <begin position="369"/>
        <end position="395"/>
    </location>
</feature>
<feature type="coiled-coil region" evidence="1">
    <location>
        <begin position="272"/>
        <end position="316"/>
    </location>
</feature>
<keyword evidence="9" id="KW-1185">Reference proteome</keyword>
<dbReference type="EMBL" id="CP038614">
    <property type="protein sequence ID" value="QBY45833.1"/>
    <property type="molecule type" value="Genomic_DNA"/>
</dbReference>
<proteinExistence type="predicted"/>
<evidence type="ECO:0000313" key="8">
    <source>
        <dbReference type="Proteomes" id="UP000295134"/>
    </source>
</evidence>
<dbReference type="Proteomes" id="UP000295134">
    <property type="component" value="Plasmid pArsFIN6"/>
</dbReference>
<dbReference type="GeneID" id="39751776"/>
<evidence type="ECO:0000313" key="5">
    <source>
        <dbReference type="EMBL" id="WGM08077.1"/>
    </source>
</evidence>
<protein>
    <submittedName>
        <fullName evidence="5">DUF2213 domain-containing protein</fullName>
    </submittedName>
</protein>
<geneLocation type="plasmid" evidence="8">
    <name>parsfin6</name>
</geneLocation>
<name>A0A4P7L0T0_9GAMM</name>
<keyword evidence="4" id="KW-0614">Plasmid</keyword>
<dbReference type="Proteomes" id="UP000295134">
    <property type="component" value="Plasmid pArsFIN2"/>
</dbReference>
<geneLocation type="plasmid" evidence="4">
    <name>pArsFIN6</name>
</geneLocation>
<dbReference type="Proteomes" id="UP001177592">
    <property type="component" value="Plasmid paNv_CAN1"/>
</dbReference>
<gene>
    <name evidence="3" type="ORF">ArsFIN_44440</name>
    <name evidence="4" type="ORF">ArsFIN_49080</name>
    <name evidence="5" type="ORF">QE258_21305</name>
    <name evidence="6" type="ORF">QE258_24370</name>
    <name evidence="7" type="ORF">QE258_25200</name>
</gene>
<dbReference type="InterPro" id="IPR016913">
    <property type="entry name" value="UCP029215"/>
</dbReference>
<dbReference type="Proteomes" id="UP001177592">
    <property type="component" value="Plasmid paNv_CAN6"/>
</dbReference>
<geneLocation type="plasmid" evidence="8">
    <name>parsfin2</name>
</geneLocation>
<evidence type="ECO:0000313" key="6">
    <source>
        <dbReference type="EMBL" id="WGM08543.1"/>
    </source>
</evidence>
<dbReference type="AlphaFoldDB" id="A0A4P7L0T0"/>
<reference evidence="5" key="2">
    <citation type="submission" date="2023-04" db="EMBL/GenBank/DDBJ databases">
        <title>Genome dynamics across the evolutionary transition to endosymbiosis.</title>
        <authorList>
            <person name="Siozios S."/>
            <person name="Nadal-Jimenez P."/>
            <person name="Azagi T."/>
            <person name="Sprong H."/>
            <person name="Frost C.L."/>
            <person name="Parratt S.R."/>
            <person name="Taylor G."/>
            <person name="Brettell L."/>
            <person name="Lew K.C."/>
            <person name="Croft L."/>
            <person name="King K.C."/>
            <person name="Brockhurst M.A."/>
            <person name="Hypsa V."/>
            <person name="Novakova E."/>
            <person name="Darby A.C."/>
            <person name="Hurst G.D.D."/>
        </authorList>
    </citation>
    <scope>NUCLEOTIDE SEQUENCE</scope>
    <source>
        <strain evidence="5">ANv_CAN</strain>
        <plasmid evidence="5">paNv_CAN1</plasmid>
        <plasmid evidence="6">paNv_CAN4</plasmid>
        <plasmid evidence="7">paNv_CAN6</plasmid>
    </source>
</reference>
<dbReference type="KEGG" id="ans:ArsFIN_49080"/>
<dbReference type="EMBL" id="CP123524">
    <property type="protein sequence ID" value="WGM08077.1"/>
    <property type="molecule type" value="Genomic_DNA"/>
</dbReference>
<dbReference type="EMBL" id="CP123527">
    <property type="protein sequence ID" value="WGM08543.1"/>
    <property type="molecule type" value="Genomic_DNA"/>
</dbReference>
<dbReference type="PIRSF" id="PIRSF029215">
    <property type="entry name" value="UCP029215"/>
    <property type="match status" value="1"/>
</dbReference>
<evidence type="ECO:0000256" key="2">
    <source>
        <dbReference type="SAM" id="MobiDB-lite"/>
    </source>
</evidence>
<dbReference type="EMBL" id="CP038618">
    <property type="protein sequence ID" value="QBY46297.1"/>
    <property type="molecule type" value="Genomic_DNA"/>
</dbReference>
<geneLocation type="plasmid" evidence="5 9">
    <name>paNv_CAN1</name>
</geneLocation>
<geneLocation type="plasmid" evidence="3">
    <name>pArsFIN2</name>
</geneLocation>
<feature type="compositionally biased region" description="Polar residues" evidence="2">
    <location>
        <begin position="386"/>
        <end position="395"/>
    </location>
</feature>
<evidence type="ECO:0000256" key="1">
    <source>
        <dbReference type="SAM" id="Coils"/>
    </source>
</evidence>
<dbReference type="Pfam" id="PF09979">
    <property type="entry name" value="DUF2213"/>
    <property type="match status" value="1"/>
</dbReference>
<organism evidence="4 8">
    <name type="scientific">Arsenophonus nasoniae</name>
    <name type="common">son-killer infecting Nasonia vitripennis</name>
    <dbReference type="NCBI Taxonomy" id="638"/>
    <lineage>
        <taxon>Bacteria</taxon>
        <taxon>Pseudomonadati</taxon>
        <taxon>Pseudomonadota</taxon>
        <taxon>Gammaproteobacteria</taxon>
        <taxon>Enterobacterales</taxon>
        <taxon>Morganellaceae</taxon>
        <taxon>Arsenophonus</taxon>
    </lineage>
</organism>
<evidence type="ECO:0000313" key="4">
    <source>
        <dbReference type="EMBL" id="QBY46297.1"/>
    </source>
</evidence>